<dbReference type="InterPro" id="IPR002182">
    <property type="entry name" value="NB-ARC"/>
</dbReference>
<dbReference type="AlphaFoldDB" id="A0A5E4FTV8"/>
<dbReference type="SUPFAM" id="SSF52540">
    <property type="entry name" value="P-loop containing nucleoside triphosphate hydrolases"/>
    <property type="match status" value="1"/>
</dbReference>
<dbReference type="Proteomes" id="UP000327085">
    <property type="component" value="Chromosome 2"/>
</dbReference>
<dbReference type="InterPro" id="IPR027417">
    <property type="entry name" value="P-loop_NTPase"/>
</dbReference>
<name>A0A5E4FTV8_PRUDU</name>
<proteinExistence type="predicted"/>
<dbReference type="GO" id="GO:0043531">
    <property type="term" value="F:ADP binding"/>
    <property type="evidence" value="ECO:0007669"/>
    <property type="project" value="InterPro"/>
</dbReference>
<protein>
    <submittedName>
        <fullName evidence="2">PREDICTED: disease resistance</fullName>
    </submittedName>
</protein>
<organism evidence="2 3">
    <name type="scientific">Prunus dulcis</name>
    <name type="common">Almond</name>
    <name type="synonym">Amygdalus dulcis</name>
    <dbReference type="NCBI Taxonomy" id="3755"/>
    <lineage>
        <taxon>Eukaryota</taxon>
        <taxon>Viridiplantae</taxon>
        <taxon>Streptophyta</taxon>
        <taxon>Embryophyta</taxon>
        <taxon>Tracheophyta</taxon>
        <taxon>Spermatophyta</taxon>
        <taxon>Magnoliopsida</taxon>
        <taxon>eudicotyledons</taxon>
        <taxon>Gunneridae</taxon>
        <taxon>Pentapetalae</taxon>
        <taxon>rosids</taxon>
        <taxon>fabids</taxon>
        <taxon>Rosales</taxon>
        <taxon>Rosaceae</taxon>
        <taxon>Amygdaloideae</taxon>
        <taxon>Amygdaleae</taxon>
        <taxon>Prunus</taxon>
    </lineage>
</organism>
<accession>A0A5E4FTV8</accession>
<dbReference type="Gramene" id="VVA30908">
    <property type="protein sequence ID" value="VVA30908"/>
    <property type="gene ID" value="Prudul26B004654"/>
</dbReference>
<gene>
    <name evidence="2" type="ORF">ALMOND_2B004654</name>
</gene>
<dbReference type="Gene3D" id="3.40.50.300">
    <property type="entry name" value="P-loop containing nucleotide triphosphate hydrolases"/>
    <property type="match status" value="1"/>
</dbReference>
<dbReference type="EMBL" id="CABIKO010000201">
    <property type="protein sequence ID" value="VVA30908.1"/>
    <property type="molecule type" value="Genomic_DNA"/>
</dbReference>
<evidence type="ECO:0000313" key="3">
    <source>
        <dbReference type="Proteomes" id="UP000327085"/>
    </source>
</evidence>
<feature type="domain" description="NB-ARC" evidence="1">
    <location>
        <begin position="29"/>
        <end position="75"/>
    </location>
</feature>
<sequence>MPGHGKTTLAKKVYNELAIDKSFDKRIWRSTVIVTTRGANIASITVTNPNLRRTLGLLQEDKCWSILKNRVFPDDNAPISADLETIESKLLRSVQVYH</sequence>
<reference evidence="3" key="1">
    <citation type="journal article" date="2020" name="Plant J.">
        <title>Transposons played a major role in the diversification between the closely related almond and peach genomes: results from the almond genome sequence.</title>
        <authorList>
            <person name="Alioto T."/>
            <person name="Alexiou K.G."/>
            <person name="Bardil A."/>
            <person name="Barteri F."/>
            <person name="Castanera R."/>
            <person name="Cruz F."/>
            <person name="Dhingra A."/>
            <person name="Duval H."/>
            <person name="Fernandez I Marti A."/>
            <person name="Frias L."/>
            <person name="Galan B."/>
            <person name="Garcia J.L."/>
            <person name="Howad W."/>
            <person name="Gomez-Garrido J."/>
            <person name="Gut M."/>
            <person name="Julca I."/>
            <person name="Morata J."/>
            <person name="Puigdomenech P."/>
            <person name="Ribeca P."/>
            <person name="Rubio Cabetas M.J."/>
            <person name="Vlasova A."/>
            <person name="Wirthensohn M."/>
            <person name="Garcia-Mas J."/>
            <person name="Gabaldon T."/>
            <person name="Casacuberta J.M."/>
            <person name="Arus P."/>
        </authorList>
    </citation>
    <scope>NUCLEOTIDE SEQUENCE [LARGE SCALE GENOMIC DNA]</scope>
    <source>
        <strain evidence="3">cv. Texas</strain>
    </source>
</reference>
<evidence type="ECO:0000259" key="1">
    <source>
        <dbReference type="Pfam" id="PF00931"/>
    </source>
</evidence>
<dbReference type="Pfam" id="PF00931">
    <property type="entry name" value="NB-ARC"/>
    <property type="match status" value="1"/>
</dbReference>
<dbReference type="InParanoid" id="A0A5E4FTV8"/>
<evidence type="ECO:0000313" key="2">
    <source>
        <dbReference type="EMBL" id="VVA30908.1"/>
    </source>
</evidence>